<keyword evidence="6" id="KW-1185">Reference proteome</keyword>
<protein>
    <recommendedName>
        <fullName evidence="2 3">Signal peptidase I</fullName>
        <ecNumber evidence="3">3.4.21.89</ecNumber>
    </recommendedName>
</protein>
<name>A0ABS9CC46_9BACT</name>
<dbReference type="PANTHER" id="PTHR43390">
    <property type="entry name" value="SIGNAL PEPTIDASE I"/>
    <property type="match status" value="1"/>
</dbReference>
<evidence type="ECO:0000256" key="1">
    <source>
        <dbReference type="ARBA" id="ARBA00009370"/>
    </source>
</evidence>
<keyword evidence="3 5" id="KW-0378">Hydrolase</keyword>
<dbReference type="EC" id="3.4.21.89" evidence="3"/>
<accession>A0ABS9CC46</accession>
<sequence>MANWLKFVIALASAFLLMLAFRALAFTLYTVDGRALAPVFINGDRLIVSRWSYGLRIDGGRLLPYSRLLREGVRRGDIVAFDMPGDSVKGICVARCTAIPGDTIHTTNGPLIVPGRITCSAFDYYWLEAIADDNPVDSRHLGFISERNIIGRVAGILYSHDDTKNIFEGYSPERSAIW</sequence>
<comment type="similarity">
    <text evidence="1 3">Belongs to the peptidase S26 family.</text>
</comment>
<dbReference type="InterPro" id="IPR036286">
    <property type="entry name" value="LexA/Signal_pep-like_sf"/>
</dbReference>
<proteinExistence type="inferred from homology"/>
<gene>
    <name evidence="5" type="primary">lepB</name>
    <name evidence="5" type="ORF">I6E12_01055</name>
</gene>
<dbReference type="InterPro" id="IPR019533">
    <property type="entry name" value="Peptidase_S26"/>
</dbReference>
<dbReference type="InterPro" id="IPR000223">
    <property type="entry name" value="Pept_S26A_signal_pept_1"/>
</dbReference>
<dbReference type="EMBL" id="JADYTN010000002">
    <property type="protein sequence ID" value="MCF2562706.1"/>
    <property type="molecule type" value="Genomic_DNA"/>
</dbReference>
<evidence type="ECO:0000313" key="6">
    <source>
        <dbReference type="Proteomes" id="UP001200470"/>
    </source>
</evidence>
<comment type="subcellular location">
    <subcellularLocation>
        <location evidence="3">Membrane</location>
        <topology evidence="3">Single-pass type II membrane protein</topology>
    </subcellularLocation>
</comment>
<dbReference type="CDD" id="cd06530">
    <property type="entry name" value="S26_SPase_I"/>
    <property type="match status" value="1"/>
</dbReference>
<evidence type="ECO:0000313" key="5">
    <source>
        <dbReference type="EMBL" id="MCF2562706.1"/>
    </source>
</evidence>
<dbReference type="Gene3D" id="2.10.109.10">
    <property type="entry name" value="Umud Fragment, subunit A"/>
    <property type="match status" value="1"/>
</dbReference>
<dbReference type="NCBIfam" id="TIGR02227">
    <property type="entry name" value="sigpep_I_bact"/>
    <property type="match status" value="1"/>
</dbReference>
<evidence type="ECO:0000256" key="2">
    <source>
        <dbReference type="ARBA" id="ARBA00019232"/>
    </source>
</evidence>
<dbReference type="Proteomes" id="UP001200470">
    <property type="component" value="Unassembled WGS sequence"/>
</dbReference>
<keyword evidence="3" id="KW-0645">Protease</keyword>
<dbReference type="Pfam" id="PF10502">
    <property type="entry name" value="Peptidase_S26"/>
    <property type="match status" value="1"/>
</dbReference>
<reference evidence="5 6" key="1">
    <citation type="submission" date="2020-12" db="EMBL/GenBank/DDBJ databases">
        <title>Whole genome sequences of gut porcine anaerobes.</title>
        <authorList>
            <person name="Kubasova T."/>
            <person name="Jahodarova E."/>
            <person name="Rychlik I."/>
        </authorList>
    </citation>
    <scope>NUCLEOTIDE SEQUENCE [LARGE SCALE GENOMIC DNA]</scope>
    <source>
        <strain evidence="5 6">An925</strain>
    </source>
</reference>
<evidence type="ECO:0000259" key="4">
    <source>
        <dbReference type="Pfam" id="PF10502"/>
    </source>
</evidence>
<feature type="domain" description="Peptidase S26" evidence="4">
    <location>
        <begin position="5"/>
        <end position="118"/>
    </location>
</feature>
<dbReference type="RefSeq" id="WP_094391545.1">
    <property type="nucleotide sequence ID" value="NZ_JADYTN010000002.1"/>
</dbReference>
<dbReference type="PANTHER" id="PTHR43390:SF1">
    <property type="entry name" value="CHLOROPLAST PROCESSING PEPTIDASE"/>
    <property type="match status" value="1"/>
</dbReference>
<dbReference type="SUPFAM" id="SSF51306">
    <property type="entry name" value="LexA/Signal peptidase"/>
    <property type="match status" value="1"/>
</dbReference>
<organism evidence="5 6">
    <name type="scientific">Xylanibacter brevis</name>
    <dbReference type="NCBI Taxonomy" id="83231"/>
    <lineage>
        <taxon>Bacteria</taxon>
        <taxon>Pseudomonadati</taxon>
        <taxon>Bacteroidota</taxon>
        <taxon>Bacteroidia</taxon>
        <taxon>Bacteroidales</taxon>
        <taxon>Prevotellaceae</taxon>
        <taxon>Xylanibacter</taxon>
    </lineage>
</organism>
<comment type="catalytic activity">
    <reaction evidence="3">
        <text>Cleavage of hydrophobic, N-terminal signal or leader sequences from secreted and periplasmic proteins.</text>
        <dbReference type="EC" id="3.4.21.89"/>
    </reaction>
</comment>
<comment type="caution">
    <text evidence="5">The sequence shown here is derived from an EMBL/GenBank/DDBJ whole genome shotgun (WGS) entry which is preliminary data.</text>
</comment>
<dbReference type="GO" id="GO:0009003">
    <property type="term" value="F:signal peptidase activity"/>
    <property type="evidence" value="ECO:0007669"/>
    <property type="project" value="UniProtKB-EC"/>
</dbReference>
<evidence type="ECO:0000256" key="3">
    <source>
        <dbReference type="RuleBase" id="RU362042"/>
    </source>
</evidence>